<comment type="caution">
    <text evidence="2">The sequence shown here is derived from an EMBL/GenBank/DDBJ whole genome shotgun (WGS) entry which is preliminary data.</text>
</comment>
<dbReference type="AlphaFoldDB" id="A0AAE0H1P8"/>
<feature type="transmembrane region" description="Helical" evidence="1">
    <location>
        <begin position="353"/>
        <end position="374"/>
    </location>
</feature>
<accession>A0AAE0H1P8</accession>
<reference evidence="2 3" key="1">
    <citation type="journal article" date="2015" name="Genome Biol. Evol.">
        <title>Comparative Genomics of a Bacterivorous Green Alga Reveals Evolutionary Causalities and Consequences of Phago-Mixotrophic Mode of Nutrition.</title>
        <authorList>
            <person name="Burns J.A."/>
            <person name="Paasch A."/>
            <person name="Narechania A."/>
            <person name="Kim E."/>
        </authorList>
    </citation>
    <scope>NUCLEOTIDE SEQUENCE [LARGE SCALE GENOMIC DNA]</scope>
    <source>
        <strain evidence="2 3">PLY_AMNH</strain>
    </source>
</reference>
<sequence length="395" mass="44015">MSNSSPLPSANLALSVQTDSIPLEQQTALTEFVLRAVPLPLPKMMCRPVVAQIVSHTSEQLTNSMPDKMKKKVRSGKHLNDQELDELAKALSKSTILPLLSEKTSEPIFRAVVAAMLGANKVRLVAPVRWKDVLSAGIGIENEEIRNALAVDLAASIDVPGINEEKEVQIAQWLVDSASKQLLKALPPELLPVLRTSSTKELAQLRTTLVETLADSKNVAIPIPGLEALITRERKLALYRQVVDFVFDRYIIGSKAEERLMSESELQAHKGVILQQKVEYLADRRRMLRMNIMHSAEEWWSAYWEMQATVWQLRRLRASRFLFSVLKVFLVVSIVLASAWGTAVYFGYDVAAYMKYCVSLCVGVVSGIEVMGFFSPVVDFLNFLFSNIRGIIGAS</sequence>
<keyword evidence="3" id="KW-1185">Reference proteome</keyword>
<dbReference type="Proteomes" id="UP001190700">
    <property type="component" value="Unassembled WGS sequence"/>
</dbReference>
<evidence type="ECO:0000313" key="2">
    <source>
        <dbReference type="EMBL" id="KAK3288352.1"/>
    </source>
</evidence>
<gene>
    <name evidence="2" type="ORF">CYMTET_4176</name>
</gene>
<keyword evidence="1" id="KW-0472">Membrane</keyword>
<name>A0AAE0H1P8_9CHLO</name>
<evidence type="ECO:0000256" key="1">
    <source>
        <dbReference type="SAM" id="Phobius"/>
    </source>
</evidence>
<keyword evidence="1" id="KW-1133">Transmembrane helix</keyword>
<organism evidence="2 3">
    <name type="scientific">Cymbomonas tetramitiformis</name>
    <dbReference type="NCBI Taxonomy" id="36881"/>
    <lineage>
        <taxon>Eukaryota</taxon>
        <taxon>Viridiplantae</taxon>
        <taxon>Chlorophyta</taxon>
        <taxon>Pyramimonadophyceae</taxon>
        <taxon>Pyramimonadales</taxon>
        <taxon>Pyramimonadaceae</taxon>
        <taxon>Cymbomonas</taxon>
    </lineage>
</organism>
<evidence type="ECO:0000313" key="3">
    <source>
        <dbReference type="Proteomes" id="UP001190700"/>
    </source>
</evidence>
<dbReference type="EMBL" id="LGRX02000508">
    <property type="protein sequence ID" value="KAK3288352.1"/>
    <property type="molecule type" value="Genomic_DNA"/>
</dbReference>
<feature type="transmembrane region" description="Helical" evidence="1">
    <location>
        <begin position="321"/>
        <end position="347"/>
    </location>
</feature>
<keyword evidence="1" id="KW-0812">Transmembrane</keyword>
<proteinExistence type="predicted"/>
<protein>
    <submittedName>
        <fullName evidence="2">Uncharacterized protein</fullName>
    </submittedName>
</protein>